<name>A0A835F6H5_9POAL</name>
<protein>
    <submittedName>
        <fullName evidence="2">Uncharacterized protein</fullName>
    </submittedName>
</protein>
<dbReference type="EMBL" id="JACEFO010001623">
    <property type="protein sequence ID" value="KAF8729591.1"/>
    <property type="molecule type" value="Genomic_DNA"/>
</dbReference>
<feature type="compositionally biased region" description="Low complexity" evidence="1">
    <location>
        <begin position="11"/>
        <end position="23"/>
    </location>
</feature>
<reference evidence="2" key="1">
    <citation type="submission" date="2020-07" db="EMBL/GenBank/DDBJ databases">
        <title>Genome sequence and genetic diversity analysis of an under-domesticated orphan crop, white fonio (Digitaria exilis).</title>
        <authorList>
            <person name="Bennetzen J.L."/>
            <person name="Chen S."/>
            <person name="Ma X."/>
            <person name="Wang X."/>
            <person name="Yssel A.E.J."/>
            <person name="Chaluvadi S.R."/>
            <person name="Johnson M."/>
            <person name="Gangashetty P."/>
            <person name="Hamidou F."/>
            <person name="Sanogo M.D."/>
            <person name="Zwaenepoel A."/>
            <person name="Wallace J."/>
            <person name="Van De Peer Y."/>
            <person name="Van Deynze A."/>
        </authorList>
    </citation>
    <scope>NUCLEOTIDE SEQUENCE</scope>
    <source>
        <tissue evidence="2">Leaves</tissue>
    </source>
</reference>
<dbReference type="Proteomes" id="UP000636709">
    <property type="component" value="Unassembled WGS sequence"/>
</dbReference>
<evidence type="ECO:0000256" key="1">
    <source>
        <dbReference type="SAM" id="MobiDB-lite"/>
    </source>
</evidence>
<dbReference type="AlphaFoldDB" id="A0A835F6H5"/>
<gene>
    <name evidence="2" type="ORF">HU200_017536</name>
</gene>
<evidence type="ECO:0000313" key="3">
    <source>
        <dbReference type="Proteomes" id="UP000636709"/>
    </source>
</evidence>
<feature type="region of interest" description="Disordered" evidence="1">
    <location>
        <begin position="1"/>
        <end position="23"/>
    </location>
</feature>
<comment type="caution">
    <text evidence="2">The sequence shown here is derived from an EMBL/GenBank/DDBJ whole genome shotgun (WGS) entry which is preliminary data.</text>
</comment>
<sequence length="94" mass="11074">MRPGRRWHAMPEQPLLQPLRPGRGLLRRGVPERRVLPEPALRRAGRRRYLPKQPLLQLIRVLRLRLRVLQRRLPGRALLGRQEVRPGSQRPALP</sequence>
<keyword evidence="3" id="KW-1185">Reference proteome</keyword>
<organism evidence="2 3">
    <name type="scientific">Digitaria exilis</name>
    <dbReference type="NCBI Taxonomy" id="1010633"/>
    <lineage>
        <taxon>Eukaryota</taxon>
        <taxon>Viridiplantae</taxon>
        <taxon>Streptophyta</taxon>
        <taxon>Embryophyta</taxon>
        <taxon>Tracheophyta</taxon>
        <taxon>Spermatophyta</taxon>
        <taxon>Magnoliopsida</taxon>
        <taxon>Liliopsida</taxon>
        <taxon>Poales</taxon>
        <taxon>Poaceae</taxon>
        <taxon>PACMAD clade</taxon>
        <taxon>Panicoideae</taxon>
        <taxon>Panicodae</taxon>
        <taxon>Paniceae</taxon>
        <taxon>Anthephorinae</taxon>
        <taxon>Digitaria</taxon>
    </lineage>
</organism>
<accession>A0A835F6H5</accession>
<proteinExistence type="predicted"/>
<evidence type="ECO:0000313" key="2">
    <source>
        <dbReference type="EMBL" id="KAF8729591.1"/>
    </source>
</evidence>